<keyword evidence="12" id="KW-1185">Reference proteome</keyword>
<comment type="caution">
    <text evidence="9">Lacks conserved residue(s) required for the propagation of feature annotation.</text>
</comment>
<feature type="chain" id="PRO_5009237306" description="Golgi to ER traffic protein 1" evidence="10">
    <location>
        <begin position="25"/>
        <end position="196"/>
    </location>
</feature>
<keyword evidence="2 9" id="KW-0813">Transport</keyword>
<reference evidence="11 12" key="1">
    <citation type="submission" date="2016-03" db="EMBL/GenBank/DDBJ databases">
        <authorList>
            <person name="Devillers H."/>
        </authorList>
    </citation>
    <scope>NUCLEOTIDE SEQUENCE [LARGE SCALE GENOMIC DNA]</scope>
    <source>
        <strain evidence="11">CBS 6772</strain>
    </source>
</reference>
<dbReference type="Gene3D" id="1.10.287.660">
    <property type="entry name" value="Helix hairpin bin"/>
    <property type="match status" value="1"/>
</dbReference>
<keyword evidence="6 9" id="KW-1133">Transmembrane helix</keyword>
<evidence type="ECO:0000256" key="4">
    <source>
        <dbReference type="ARBA" id="ARBA00022824"/>
    </source>
</evidence>
<comment type="subcellular location">
    <subcellularLocation>
        <location evidence="9">Endoplasmic reticulum membrane</location>
        <topology evidence="9">Multi-pass membrane protein</topology>
    </subcellularLocation>
    <subcellularLocation>
        <location evidence="9">Golgi apparatus membrane</location>
        <topology evidence="9">Multi-pass membrane protein</topology>
    </subcellularLocation>
</comment>
<keyword evidence="3 9" id="KW-0812">Transmembrane</keyword>
<dbReference type="InterPro" id="IPR028945">
    <property type="entry name" value="Get1"/>
</dbReference>
<dbReference type="Pfam" id="PF04420">
    <property type="entry name" value="CHD5"/>
    <property type="match status" value="1"/>
</dbReference>
<evidence type="ECO:0000256" key="7">
    <source>
        <dbReference type="ARBA" id="ARBA00023054"/>
    </source>
</evidence>
<evidence type="ECO:0000256" key="8">
    <source>
        <dbReference type="ARBA" id="ARBA00023136"/>
    </source>
</evidence>
<evidence type="ECO:0000256" key="1">
    <source>
        <dbReference type="ARBA" id="ARBA00010799"/>
    </source>
</evidence>
<evidence type="ECO:0000256" key="2">
    <source>
        <dbReference type="ARBA" id="ARBA00022448"/>
    </source>
</evidence>
<dbReference type="InterPro" id="IPR027538">
    <property type="entry name" value="Get1_fungi"/>
</dbReference>
<keyword evidence="5 9" id="KW-0931">ER-Golgi transport</keyword>
<dbReference type="GO" id="GO:0043529">
    <property type="term" value="C:GET complex"/>
    <property type="evidence" value="ECO:0007669"/>
    <property type="project" value="UniProtKB-UniRule"/>
</dbReference>
<dbReference type="GO" id="GO:0016192">
    <property type="term" value="P:vesicle-mediated transport"/>
    <property type="evidence" value="ECO:0007669"/>
    <property type="project" value="UniProtKB-KW"/>
</dbReference>
<comment type="subunit">
    <text evidence="9">Component of the Golgi to ER traffic (GET) complex, which is composed of GET1, GET2 and GET3. Within the complex, GET1 and GET2 form a heterotetramer which is stabilized by phosphatidylinositol binding and which binds to the GET3 homodimer.</text>
</comment>
<evidence type="ECO:0000256" key="3">
    <source>
        <dbReference type="ARBA" id="ARBA00022692"/>
    </source>
</evidence>
<dbReference type="GO" id="GO:0000139">
    <property type="term" value="C:Golgi membrane"/>
    <property type="evidence" value="ECO:0007669"/>
    <property type="project" value="UniProtKB-SubCell"/>
</dbReference>
<feature type="topological domain" description="Cytoplasmic" evidence="9">
    <location>
        <begin position="188"/>
        <end position="196"/>
    </location>
</feature>
<comment type="function">
    <text evidence="9">Required for the post-translational delivery of tail-anchored (TA) proteins to the endoplasmic reticulum. Together with GET2, acts as a membrane receptor for soluble GET3, which recognizes and selectively binds the transmembrane domain of TA proteins in the cytosol. The GET complex cooperates with the HDEL receptor ERD2 to mediate the ATP-dependent retrieval of resident ER proteins that contain a C-terminal H-D-E-L retention signal from the Golgi to the ER.</text>
</comment>
<sequence>MIASTFTLSIVLILTLRLFQWLAAYQEAVVDFIWCRSHATKLQTLTVKRKELHREQQSVSAQDQYARWTKLNRQISQLDTEITNVTSQLVKQRQSGIQVLSRLRLLLFTIPLTVLKFWKGKLPVFSLPSDLFPHMLKGIMSQGWAAAALGPIRYVLKGPVQVTEMHIETTVCLAIWLWALTRVIDTTEFVVRNLCN</sequence>
<evidence type="ECO:0000313" key="12">
    <source>
        <dbReference type="Proteomes" id="UP000190831"/>
    </source>
</evidence>
<dbReference type="PANTHER" id="PTHR42650:SF1">
    <property type="entry name" value="GUIDED ENTRY OF TAIL-ANCHORED PROTEINS FACTOR 1"/>
    <property type="match status" value="1"/>
</dbReference>
<dbReference type="GO" id="GO:0005789">
    <property type="term" value="C:endoplasmic reticulum membrane"/>
    <property type="evidence" value="ECO:0007669"/>
    <property type="project" value="UniProtKB-SubCell"/>
</dbReference>
<dbReference type="GO" id="GO:0071816">
    <property type="term" value="P:tail-anchored membrane protein insertion into ER membrane"/>
    <property type="evidence" value="ECO:0007669"/>
    <property type="project" value="InterPro"/>
</dbReference>
<gene>
    <name evidence="9" type="primary">GET1</name>
    <name evidence="11" type="ORF">LAFE_0D03378G</name>
</gene>
<comment type="similarity">
    <text evidence="1 9">Belongs to the WRB/GET1 family.</text>
</comment>
<name>A0A1G4MB35_LACFM</name>
<dbReference type="OMA" id="AQDNYAR"/>
<keyword evidence="4 9" id="KW-0256">Endoplasmic reticulum</keyword>
<keyword evidence="7" id="KW-0175">Coiled coil</keyword>
<dbReference type="STRING" id="4955.A0A1G4MB35"/>
<keyword evidence="8 9" id="KW-0472">Membrane</keyword>
<evidence type="ECO:0000256" key="6">
    <source>
        <dbReference type="ARBA" id="ARBA00022989"/>
    </source>
</evidence>
<evidence type="ECO:0000256" key="10">
    <source>
        <dbReference type="SAM" id="SignalP"/>
    </source>
</evidence>
<evidence type="ECO:0000256" key="5">
    <source>
        <dbReference type="ARBA" id="ARBA00022892"/>
    </source>
</evidence>
<organism evidence="11 12">
    <name type="scientific">Lachancea fermentati</name>
    <name type="common">Zygosaccharomyces fermentati</name>
    <dbReference type="NCBI Taxonomy" id="4955"/>
    <lineage>
        <taxon>Eukaryota</taxon>
        <taxon>Fungi</taxon>
        <taxon>Dikarya</taxon>
        <taxon>Ascomycota</taxon>
        <taxon>Saccharomycotina</taxon>
        <taxon>Saccharomycetes</taxon>
        <taxon>Saccharomycetales</taxon>
        <taxon>Saccharomycetaceae</taxon>
        <taxon>Lachancea</taxon>
    </lineage>
</organism>
<feature type="signal peptide" evidence="10">
    <location>
        <begin position="1"/>
        <end position="24"/>
    </location>
</feature>
<accession>A0A1G4MB35</accession>
<proteinExistence type="inferred from homology"/>
<protein>
    <recommendedName>
        <fullName evidence="9">Golgi to ER traffic protein 1</fullName>
    </recommendedName>
    <alternativeName>
        <fullName evidence="9">Guided entry of tail-anchored proteins 1</fullName>
    </alternativeName>
</protein>
<dbReference type="AlphaFoldDB" id="A0A1G4MB35"/>
<keyword evidence="10" id="KW-0732">Signal</keyword>
<dbReference type="PANTHER" id="PTHR42650">
    <property type="entry name" value="TAIL-ANCHORED PROTEIN INSERTION RECEPTOR WRB"/>
    <property type="match status" value="1"/>
</dbReference>
<dbReference type="InterPro" id="IPR029012">
    <property type="entry name" value="Helix_hairpin_bin_sf"/>
</dbReference>
<keyword evidence="9" id="KW-0333">Golgi apparatus</keyword>
<dbReference type="HAMAP" id="MF_03113">
    <property type="entry name" value="Get1"/>
    <property type="match status" value="1"/>
</dbReference>
<feature type="topological domain" description="Lumenal" evidence="9">
    <location>
        <begin position="1"/>
        <end position="2"/>
    </location>
</feature>
<evidence type="ECO:0000313" key="11">
    <source>
        <dbReference type="EMBL" id="SCW01023.1"/>
    </source>
</evidence>
<dbReference type="EMBL" id="LT598492">
    <property type="protein sequence ID" value="SCW01023.1"/>
    <property type="molecule type" value="Genomic_DNA"/>
</dbReference>
<dbReference type="GO" id="GO:0043495">
    <property type="term" value="F:protein-membrane adaptor activity"/>
    <property type="evidence" value="ECO:0007669"/>
    <property type="project" value="TreeGrafter"/>
</dbReference>
<evidence type="ECO:0000256" key="9">
    <source>
        <dbReference type="HAMAP-Rule" id="MF_03113"/>
    </source>
</evidence>
<dbReference type="OrthoDB" id="69461at2759"/>
<dbReference type="Proteomes" id="UP000190831">
    <property type="component" value="Chromosome D"/>
</dbReference>